<gene>
    <name evidence="1" type="ORF">E4P47_01375</name>
</gene>
<protein>
    <recommendedName>
        <fullName evidence="3">WbqC family protein</fullName>
    </recommendedName>
</protein>
<evidence type="ECO:0000313" key="2">
    <source>
        <dbReference type="Proteomes" id="UP000297225"/>
    </source>
</evidence>
<name>A0A4Y8WR76_9PORP</name>
<dbReference type="InterPro" id="IPR014985">
    <property type="entry name" value="WbqC"/>
</dbReference>
<evidence type="ECO:0008006" key="3">
    <source>
        <dbReference type="Google" id="ProtNLM"/>
    </source>
</evidence>
<sequence length="196" mass="22974">MITLPSAFLPNTHYLRLIAQGAVAGIYVGEQYNKQSFRNRTELFTAHGRECFTIPVQKIGYPSPPTREVLISEHGEWRRKLWQLLRSSYQSSPYWVHYADRLEHLLHCPEPRIITYNHEWLALLCSIWGFDTPPITDLELTFCPELIEPTHLETLPSLPRYWQVFEKRHGYQPYLSSLDLLLNLGPEGRLYLLDLP</sequence>
<keyword evidence="2" id="KW-1185">Reference proteome</keyword>
<dbReference type="GeneID" id="66797272"/>
<dbReference type="Pfam" id="PF08889">
    <property type="entry name" value="WbqC"/>
    <property type="match status" value="1"/>
</dbReference>
<comment type="caution">
    <text evidence="1">The sequence shown here is derived from an EMBL/GenBank/DDBJ whole genome shotgun (WGS) entry which is preliminary data.</text>
</comment>
<organism evidence="1 2">
    <name type="scientific">Porphyromonas levii</name>
    <dbReference type="NCBI Taxonomy" id="28114"/>
    <lineage>
        <taxon>Bacteria</taxon>
        <taxon>Pseudomonadati</taxon>
        <taxon>Bacteroidota</taxon>
        <taxon>Bacteroidia</taxon>
        <taxon>Bacteroidales</taxon>
        <taxon>Porphyromonadaceae</taxon>
        <taxon>Porphyromonas</taxon>
    </lineage>
</organism>
<dbReference type="OrthoDB" id="1523452at2"/>
<dbReference type="Proteomes" id="UP000297225">
    <property type="component" value="Unassembled WGS sequence"/>
</dbReference>
<dbReference type="STRING" id="1122973.GCA_000379925_01537"/>
<dbReference type="AlphaFoldDB" id="A0A4Y8WR76"/>
<evidence type="ECO:0000313" key="1">
    <source>
        <dbReference type="EMBL" id="TFH96906.1"/>
    </source>
</evidence>
<dbReference type="RefSeq" id="WP_018358770.1">
    <property type="nucleotide sequence ID" value="NZ_CP197400.1"/>
</dbReference>
<dbReference type="EMBL" id="SPNC01000010">
    <property type="protein sequence ID" value="TFH96906.1"/>
    <property type="molecule type" value="Genomic_DNA"/>
</dbReference>
<accession>A0A4Y8WR76</accession>
<reference evidence="1 2" key="1">
    <citation type="submission" date="2019-03" db="EMBL/GenBank/DDBJ databases">
        <title>Porphyromonas levii Isolated from the Uterus of Dairy Cows.</title>
        <authorList>
            <person name="Francis A.M."/>
        </authorList>
    </citation>
    <scope>NUCLEOTIDE SEQUENCE [LARGE SCALE GENOMIC DNA]</scope>
    <source>
        <strain evidence="1 2">AF5678</strain>
    </source>
</reference>
<proteinExistence type="predicted"/>